<dbReference type="EMBL" id="JAFFZE010000024">
    <property type="protein sequence ID" value="MCT2587254.1"/>
    <property type="molecule type" value="Genomic_DNA"/>
</dbReference>
<gene>
    <name evidence="1" type="ORF">JT362_29440</name>
</gene>
<dbReference type="InterPro" id="IPR009593">
    <property type="entry name" value="DUF1203"/>
</dbReference>
<organism evidence="1 2">
    <name type="scientific">Actinophytocola gossypii</name>
    <dbReference type="NCBI Taxonomy" id="2812003"/>
    <lineage>
        <taxon>Bacteria</taxon>
        <taxon>Bacillati</taxon>
        <taxon>Actinomycetota</taxon>
        <taxon>Actinomycetes</taxon>
        <taxon>Pseudonocardiales</taxon>
        <taxon>Pseudonocardiaceae</taxon>
    </lineage>
</organism>
<evidence type="ECO:0000313" key="1">
    <source>
        <dbReference type="EMBL" id="MCT2587254.1"/>
    </source>
</evidence>
<protein>
    <submittedName>
        <fullName evidence="1">DUF1203 domain-containing protein</fullName>
    </submittedName>
</protein>
<name>A0ABT2JIB0_9PSEU</name>
<accession>A0ABT2JIB0</accession>
<dbReference type="Proteomes" id="UP001156441">
    <property type="component" value="Unassembled WGS sequence"/>
</dbReference>
<evidence type="ECO:0000313" key="2">
    <source>
        <dbReference type="Proteomes" id="UP001156441"/>
    </source>
</evidence>
<proteinExistence type="predicted"/>
<dbReference type="PIRSF" id="PIRSF034110">
    <property type="entry name" value="DUF1203"/>
    <property type="match status" value="1"/>
</dbReference>
<reference evidence="1 2" key="1">
    <citation type="submission" date="2021-02" db="EMBL/GenBank/DDBJ databases">
        <title>Actinophytocola xerophila sp. nov., isolated from soil of cotton cropping field.</title>
        <authorList>
            <person name="Huang R."/>
            <person name="Chen X."/>
            <person name="Ge X."/>
            <person name="Liu W."/>
        </authorList>
    </citation>
    <scope>NUCLEOTIDE SEQUENCE [LARGE SCALE GENOMIC DNA]</scope>
    <source>
        <strain evidence="1 2">S1-96</strain>
    </source>
</reference>
<keyword evidence="2" id="KW-1185">Reference proteome</keyword>
<dbReference type="Pfam" id="PF06718">
    <property type="entry name" value="DUF1203"/>
    <property type="match status" value="1"/>
</dbReference>
<comment type="caution">
    <text evidence="1">The sequence shown here is derived from an EMBL/GenBank/DDBJ whole genome shotgun (WGS) entry which is preliminary data.</text>
</comment>
<sequence>MTTAFRVHALPAELLDRLRVSGVDDLGNAVERLTAAGGEPVRCCLRDAEAGEALLLFGYQPPLPASPYRETGAVYAHAEPCAGRARLDGYPPAWRGRPQVLRAYDDRGWIHDARVHDGHAPETVVADLLADPAVVRVHSRNVAYGCFMFTITRS</sequence>
<dbReference type="RefSeq" id="WP_260195142.1">
    <property type="nucleotide sequence ID" value="NZ_JAFFZE010000024.1"/>
</dbReference>